<feature type="coiled-coil region" evidence="1">
    <location>
        <begin position="1100"/>
        <end position="1170"/>
    </location>
</feature>
<keyword evidence="3" id="KW-1185">Reference proteome</keyword>
<proteinExistence type="predicted"/>
<name>A0A504YL36_FASGI</name>
<keyword evidence="1" id="KW-0175">Coiled coil</keyword>
<accession>A0A504YL36</accession>
<evidence type="ECO:0000256" key="1">
    <source>
        <dbReference type="SAM" id="Coils"/>
    </source>
</evidence>
<organism evidence="2 3">
    <name type="scientific">Fasciola gigantica</name>
    <name type="common">Giant liver fluke</name>
    <dbReference type="NCBI Taxonomy" id="46835"/>
    <lineage>
        <taxon>Eukaryota</taxon>
        <taxon>Metazoa</taxon>
        <taxon>Spiralia</taxon>
        <taxon>Lophotrochozoa</taxon>
        <taxon>Platyhelminthes</taxon>
        <taxon>Trematoda</taxon>
        <taxon>Digenea</taxon>
        <taxon>Plagiorchiida</taxon>
        <taxon>Echinostomata</taxon>
        <taxon>Echinostomatoidea</taxon>
        <taxon>Fasciolidae</taxon>
        <taxon>Fasciola</taxon>
    </lineage>
</organism>
<sequence>MGVEFGTSDAPIGSRGLVDRMVDADVSFVDEGLPSELRGLEFGLVPTRFDHVDVGVVTEELLVSAGWHSYVGGDGVDAAVSTSLTDLVSVSDVPQASELPPPPLSPLSGSVELPGEMLSDQGVTLSAVEAECERVGEELSTEELRAQLSAYSDQIVVLSKLLAERDSSLRDVRFVLSLKEDELSDLQKAQADSTSKFHDAEEALFSAQLELSRLRANVSVVGSPILDSSGCSVSVQTDVELTSQLETELASVRDEHRLLMDAYTRASQELCEKRSELSLLSSRVLMTGPVTEFGPSSGLEFDQTSVCPISEDRVVTQFALPDVVSAELCVSSDAPVVAYPCEVVSDSVGLTSDAPVVGVVGVDECIQSDLSLIDSIEPICSTELSELGSRLHDALDRIELFERVKADLEKQLSEARSNLAELESRSEYAVSSRESVDVVELEKLRAELSDTRSSHDQLLQEIGVLRASVSERDSLLTLASEEVDGAKGALVVLSHQLRELRSSLEAAKGERGLVDAELEDVRARLLQSDLARLNAENQRDDSVAMLDSLRVQLRASESSLSDAQRTIDSQTVRLSELSGRLLESEETASRLVSRYESLLSSSGAASQSSVEKLRELDALQAELLSTQKDLSIARTELEVSEARSRSSGDQCDILERRCLELQETFANRLNSSILEATSEFESRLNEAISDRDRAIDELSVLRKRVDLLGMGVEFGTSDAPIGSRGLVDRMVDADVSFVDEGLPSELRGLEFGLVPTRFDHVDVGVVTEELLVSAGWHSYVGGDGVDAAVSTSLTDLVSVSDVPQASELPPPPLSPLSGSVELPGEMLSDQGVTLSAVEAECERVGEELSTEELRAQLSAYSDQIVVLSKLLAERDSSLRDVRFVLSLKEDELSDLQKAQADSTSKFHDAEEALFSAQLELSRLRANVSVVGSPILDSSGCSVSVQTDVELTSQLETELASVRDEHRLLMDAYTRASQELCEKRSELSLLSSRVLMTGPVTEFGPSSGLEFDQTSVCPISEDRVVTQFALPDVVSAELCVSSDAPVVAYPCEVVSDSVGLTSDAPVVGVVGVDECIQSDLSLIDSIEPICSTELSELGSRLHDALDRIELFERVKADLEKQLSEARSNLAELESRSEYAVSSRESVDVVELEKLRAELSDTRSSHDQLLQEIGVLRASVSERDSLLTLASEEVDGAKGALVVLSHQLRELRSSLEAAKGERGLVDAELEDVRARLLQSDLARLNAENQRDDSVAMLDSLRVQLRASESSLSDAQRTIDSQTVRLSELSGRLLESEETASRLVSRYESLLSSSGAASQSSVEKLREVLFSVGAQLRSLRGAHSDWQSECLSDVNRCVSGLDSLWAAVACERDRHRSLVVDLESRVRELENQLSVVHETHEQDEVEALERGDLLGRPAVAEHVECLEVQGESAELFESCAECSRLRDENVHLSEELSVSGGQLSDRIAELTVLRGQLDALQAELLSTQKDLSIARTELEVSEARSRSSGDQCDILERRCLELQETFANRLNSSILEATSEFESRLNEAISDRDRAIDELSVLRKRVDLLGMGVEFGTSDAPIGSRGLVDRMVDADVSFVDEGLPSELRGLEFGLVPTRFDHVDVGVVTEELLVSAGWHSYVGE</sequence>
<dbReference type="OrthoDB" id="6280589at2759"/>
<dbReference type="PANTHER" id="PTHR45615:SF66">
    <property type="entry name" value="CARD DOMAIN-CONTAINING PROTEIN"/>
    <property type="match status" value="1"/>
</dbReference>
<protein>
    <submittedName>
        <fullName evidence="2">Uncharacterized protein</fullName>
    </submittedName>
</protein>
<evidence type="ECO:0000313" key="3">
    <source>
        <dbReference type="Proteomes" id="UP000316759"/>
    </source>
</evidence>
<comment type="caution">
    <text evidence="2">The sequence shown here is derived from an EMBL/GenBank/DDBJ whole genome shotgun (WGS) entry which is preliminary data.</text>
</comment>
<evidence type="ECO:0000313" key="2">
    <source>
        <dbReference type="EMBL" id="TPP61076.1"/>
    </source>
</evidence>
<dbReference type="Proteomes" id="UP000316759">
    <property type="component" value="Unassembled WGS sequence"/>
</dbReference>
<gene>
    <name evidence="2" type="ORF">FGIG_00829</name>
</gene>
<feature type="coiled-coil region" evidence="1">
    <location>
        <begin position="391"/>
        <end position="461"/>
    </location>
</feature>
<dbReference type="STRING" id="46835.A0A504YL36"/>
<dbReference type="EMBL" id="SUNJ01008640">
    <property type="protein sequence ID" value="TPP61076.1"/>
    <property type="molecule type" value="Genomic_DNA"/>
</dbReference>
<feature type="coiled-coil region" evidence="1">
    <location>
        <begin position="1467"/>
        <end position="1494"/>
    </location>
</feature>
<reference evidence="2 3" key="1">
    <citation type="submission" date="2019-04" db="EMBL/GenBank/DDBJ databases">
        <title>Annotation for the trematode Fasciola gigantica.</title>
        <authorList>
            <person name="Choi Y.-J."/>
        </authorList>
    </citation>
    <scope>NUCLEOTIDE SEQUENCE [LARGE SCALE GENOMIC DNA]</scope>
    <source>
        <strain evidence="2">Uganda_cow_1</strain>
    </source>
</reference>
<dbReference type="PANTHER" id="PTHR45615">
    <property type="entry name" value="MYOSIN HEAVY CHAIN, NON-MUSCLE"/>
    <property type="match status" value="1"/>
</dbReference>
<feature type="coiled-coil region" evidence="1">
    <location>
        <begin position="1369"/>
        <end position="1396"/>
    </location>
</feature>